<dbReference type="InterPro" id="IPR017871">
    <property type="entry name" value="ABC_transporter-like_CS"/>
</dbReference>
<dbReference type="OrthoDB" id="9778870at2"/>
<evidence type="ECO:0000313" key="6">
    <source>
        <dbReference type="EMBL" id="GHE41226.1"/>
    </source>
</evidence>
<dbReference type="CDD" id="cd03220">
    <property type="entry name" value="ABC_KpsT_Wzt"/>
    <property type="match status" value="1"/>
</dbReference>
<dbReference type="InterPro" id="IPR050683">
    <property type="entry name" value="Bact_Polysacc_Export_ATP-bd"/>
</dbReference>
<evidence type="ECO:0000256" key="1">
    <source>
        <dbReference type="ARBA" id="ARBA00005417"/>
    </source>
</evidence>
<dbReference type="SMART" id="SM00382">
    <property type="entry name" value="AAA"/>
    <property type="match status" value="1"/>
</dbReference>
<evidence type="ECO:0000256" key="2">
    <source>
        <dbReference type="ARBA" id="ARBA00022448"/>
    </source>
</evidence>
<name>A0A918Z8I6_9GAMM</name>
<dbReference type="InterPro" id="IPR027417">
    <property type="entry name" value="P-loop_NTPase"/>
</dbReference>
<dbReference type="GO" id="GO:0016020">
    <property type="term" value="C:membrane"/>
    <property type="evidence" value="ECO:0007669"/>
    <property type="project" value="InterPro"/>
</dbReference>
<keyword evidence="4" id="KW-0067">ATP-binding</keyword>
<dbReference type="InterPro" id="IPR029439">
    <property type="entry name" value="Wzt_C"/>
</dbReference>
<dbReference type="InterPro" id="IPR015860">
    <property type="entry name" value="ABC_transpr_TagH-like"/>
</dbReference>
<dbReference type="Pfam" id="PF14524">
    <property type="entry name" value="Wzt_C"/>
    <property type="match status" value="1"/>
</dbReference>
<dbReference type="EMBL" id="BNCF01000015">
    <property type="protein sequence ID" value="GHE41226.1"/>
    <property type="molecule type" value="Genomic_DNA"/>
</dbReference>
<dbReference type="GO" id="GO:0016887">
    <property type="term" value="F:ATP hydrolysis activity"/>
    <property type="evidence" value="ECO:0007669"/>
    <property type="project" value="InterPro"/>
</dbReference>
<comment type="caution">
    <text evidence="6">The sequence shown here is derived from an EMBL/GenBank/DDBJ whole genome shotgun (WGS) entry which is preliminary data.</text>
</comment>
<gene>
    <name evidence="6" type="ORF">GCM10007167_23940</name>
</gene>
<dbReference type="Proteomes" id="UP000636453">
    <property type="component" value="Unassembled WGS sequence"/>
</dbReference>
<dbReference type="SUPFAM" id="SSF52540">
    <property type="entry name" value="P-loop containing nucleoside triphosphate hydrolases"/>
    <property type="match status" value="1"/>
</dbReference>
<evidence type="ECO:0000259" key="5">
    <source>
        <dbReference type="PROSITE" id="PS50893"/>
    </source>
</evidence>
<keyword evidence="7" id="KW-1185">Reference proteome</keyword>
<feature type="domain" description="ABC transporter" evidence="5">
    <location>
        <begin position="36"/>
        <end position="257"/>
    </location>
</feature>
<evidence type="ECO:0000313" key="7">
    <source>
        <dbReference type="Proteomes" id="UP000636453"/>
    </source>
</evidence>
<evidence type="ECO:0000256" key="4">
    <source>
        <dbReference type="ARBA" id="ARBA00022840"/>
    </source>
</evidence>
<reference evidence="6" key="2">
    <citation type="submission" date="2020-09" db="EMBL/GenBank/DDBJ databases">
        <authorList>
            <person name="Sun Q."/>
            <person name="Kim S."/>
        </authorList>
    </citation>
    <scope>NUCLEOTIDE SEQUENCE</scope>
    <source>
        <strain evidence="6">KCTC 32020</strain>
    </source>
</reference>
<dbReference type="PANTHER" id="PTHR46743">
    <property type="entry name" value="TEICHOIC ACIDS EXPORT ATP-BINDING PROTEIN TAGH"/>
    <property type="match status" value="1"/>
</dbReference>
<proteinExistence type="inferred from homology"/>
<evidence type="ECO:0000256" key="3">
    <source>
        <dbReference type="ARBA" id="ARBA00022741"/>
    </source>
</evidence>
<dbReference type="CDD" id="cd10147">
    <property type="entry name" value="Wzt_C-like"/>
    <property type="match status" value="1"/>
</dbReference>
<accession>A0A918Z8I6</accession>
<keyword evidence="3" id="KW-0547">Nucleotide-binding</keyword>
<dbReference type="PROSITE" id="PS00211">
    <property type="entry name" value="ABC_TRANSPORTER_1"/>
    <property type="match status" value="1"/>
</dbReference>
<keyword evidence="2" id="KW-0813">Transport</keyword>
<dbReference type="InterPro" id="IPR003593">
    <property type="entry name" value="AAA+_ATPase"/>
</dbReference>
<dbReference type="GO" id="GO:0005524">
    <property type="term" value="F:ATP binding"/>
    <property type="evidence" value="ECO:0007669"/>
    <property type="project" value="UniProtKB-KW"/>
</dbReference>
<organism evidence="6 7">
    <name type="scientific">Vulcaniibacterium thermophilum</name>
    <dbReference type="NCBI Taxonomy" id="1169913"/>
    <lineage>
        <taxon>Bacteria</taxon>
        <taxon>Pseudomonadati</taxon>
        <taxon>Pseudomonadota</taxon>
        <taxon>Gammaproteobacteria</taxon>
        <taxon>Lysobacterales</taxon>
        <taxon>Lysobacteraceae</taxon>
        <taxon>Vulcaniibacterium</taxon>
    </lineage>
</organism>
<dbReference type="Pfam" id="PF00005">
    <property type="entry name" value="ABC_tran"/>
    <property type="match status" value="1"/>
</dbReference>
<reference evidence="6" key="1">
    <citation type="journal article" date="2014" name="Int. J. Syst. Evol. Microbiol.">
        <title>Complete genome sequence of Corynebacterium casei LMG S-19264T (=DSM 44701T), isolated from a smear-ripened cheese.</title>
        <authorList>
            <consortium name="US DOE Joint Genome Institute (JGI-PGF)"/>
            <person name="Walter F."/>
            <person name="Albersmeier A."/>
            <person name="Kalinowski J."/>
            <person name="Ruckert C."/>
        </authorList>
    </citation>
    <scope>NUCLEOTIDE SEQUENCE</scope>
    <source>
        <strain evidence="6">KCTC 32020</strain>
    </source>
</reference>
<dbReference type="Gene3D" id="2.70.50.60">
    <property type="entry name" value="abc- transporter (atp binding component) like domain"/>
    <property type="match status" value="1"/>
</dbReference>
<dbReference type="PANTHER" id="PTHR46743:SF2">
    <property type="entry name" value="TEICHOIC ACIDS EXPORT ATP-BINDING PROTEIN TAGH"/>
    <property type="match status" value="1"/>
</dbReference>
<sequence length="457" mass="49953">MCSERVVVSARGLGKCFPVYARPSDRLRQFVLPRLQRWGGLAPRRYYQEYWALRNVTFDIRAGEQVGIVGRNGAGKSTLLQILCGTLAPTTGTVEVEGRVAALLELGAGFNPELTGAENIFLNGSVLGISRQTLEARYDDIVAFADIGGFIDQPVKHYSSGMFMRLAFSVAVHVQPDVLVVDEALAVGDEAYQRKCHARIRRLRDDGATILFVSHAAGHVTEVCDRALLLDGGELLCIGPARDVVSRYQKLLYAPPECREEVRRTIAGKSAAVPDATKVRAADRRAEAGMPRATLVEPTWDPGMVPASTVVYPSKGCVIEDARLETPDGARVNVLRPGEDYVFSYRADFDTTAAGVRFGMMVRSLTGVELAGAVSHAVTRPLEWIASGSRVEVRFRFRNRLNAGTYFLNAGVVALEGESEAFLARCVDIAMFRVMKDPDALATGFVDLDVEPQVEIR</sequence>
<dbReference type="GO" id="GO:0140359">
    <property type="term" value="F:ABC-type transporter activity"/>
    <property type="evidence" value="ECO:0007669"/>
    <property type="project" value="InterPro"/>
</dbReference>
<dbReference type="PROSITE" id="PS50893">
    <property type="entry name" value="ABC_TRANSPORTER_2"/>
    <property type="match status" value="1"/>
</dbReference>
<dbReference type="Gene3D" id="3.40.50.300">
    <property type="entry name" value="P-loop containing nucleotide triphosphate hydrolases"/>
    <property type="match status" value="1"/>
</dbReference>
<protein>
    <submittedName>
        <fullName evidence="6">ABC transporter</fullName>
    </submittedName>
</protein>
<dbReference type="AlphaFoldDB" id="A0A918Z8I6"/>
<comment type="similarity">
    <text evidence="1">Belongs to the ABC transporter superfamily.</text>
</comment>
<dbReference type="RefSeq" id="WP_146473578.1">
    <property type="nucleotide sequence ID" value="NZ_BNCF01000015.1"/>
</dbReference>
<dbReference type="InterPro" id="IPR003439">
    <property type="entry name" value="ABC_transporter-like_ATP-bd"/>
</dbReference>